<reference evidence="2" key="1">
    <citation type="submission" date="2023-02" db="EMBL/GenBank/DDBJ databases">
        <title>Genome of toxic invasive species Heracleum sosnowskyi carries increased number of genes despite the absence of recent whole-genome duplications.</title>
        <authorList>
            <person name="Schelkunov M."/>
            <person name="Shtratnikova V."/>
            <person name="Makarenko M."/>
            <person name="Klepikova A."/>
            <person name="Omelchenko D."/>
            <person name="Novikova G."/>
            <person name="Obukhova E."/>
            <person name="Bogdanov V."/>
            <person name="Penin A."/>
            <person name="Logacheva M."/>
        </authorList>
    </citation>
    <scope>NUCLEOTIDE SEQUENCE</scope>
    <source>
        <strain evidence="2">Hsosn_3</strain>
        <tissue evidence="2">Leaf</tissue>
    </source>
</reference>
<keyword evidence="3" id="KW-1185">Reference proteome</keyword>
<dbReference type="AlphaFoldDB" id="A0AAD8MX29"/>
<feature type="compositionally biased region" description="Basic residues" evidence="1">
    <location>
        <begin position="99"/>
        <end position="114"/>
    </location>
</feature>
<evidence type="ECO:0000256" key="1">
    <source>
        <dbReference type="SAM" id="MobiDB-lite"/>
    </source>
</evidence>
<gene>
    <name evidence="2" type="ORF">POM88_016140</name>
</gene>
<dbReference type="PANTHER" id="PTHR33384:SF1">
    <property type="entry name" value="EXPRESSED PROTEIN"/>
    <property type="match status" value="1"/>
</dbReference>
<evidence type="ECO:0000313" key="2">
    <source>
        <dbReference type="EMBL" id="KAK1387962.1"/>
    </source>
</evidence>
<dbReference type="Proteomes" id="UP001237642">
    <property type="component" value="Unassembled WGS sequence"/>
</dbReference>
<sequence length="132" mass="14846">MPSISDASLLCPRPRHLPCSSLDSKCQSELNDSRFEILDMIFTKGNYNPENNYHQVPWSPPFFMGSPPCRAPNPVTQNVEFGNQKLNLLSPTDEYSASSKHKNSKCSRPRRKQKPAAVRIQGFNIRSIPSAV</sequence>
<dbReference type="EMBL" id="JAUIZM010000004">
    <property type="protein sequence ID" value="KAK1387962.1"/>
    <property type="molecule type" value="Genomic_DNA"/>
</dbReference>
<name>A0AAD8MX29_9APIA</name>
<accession>A0AAD8MX29</accession>
<dbReference type="PANTHER" id="PTHR33384">
    <property type="entry name" value="EXPRESSED PROTEIN"/>
    <property type="match status" value="1"/>
</dbReference>
<feature type="region of interest" description="Disordered" evidence="1">
    <location>
        <begin position="90"/>
        <end position="116"/>
    </location>
</feature>
<reference evidence="2" key="2">
    <citation type="submission" date="2023-05" db="EMBL/GenBank/DDBJ databases">
        <authorList>
            <person name="Schelkunov M.I."/>
        </authorList>
    </citation>
    <scope>NUCLEOTIDE SEQUENCE</scope>
    <source>
        <strain evidence="2">Hsosn_3</strain>
        <tissue evidence="2">Leaf</tissue>
    </source>
</reference>
<proteinExistence type="predicted"/>
<evidence type="ECO:0000313" key="3">
    <source>
        <dbReference type="Proteomes" id="UP001237642"/>
    </source>
</evidence>
<comment type="caution">
    <text evidence="2">The sequence shown here is derived from an EMBL/GenBank/DDBJ whole genome shotgun (WGS) entry which is preliminary data.</text>
</comment>
<protein>
    <submittedName>
        <fullName evidence="2">Uncharacterized protein</fullName>
    </submittedName>
</protein>
<organism evidence="2 3">
    <name type="scientific">Heracleum sosnowskyi</name>
    <dbReference type="NCBI Taxonomy" id="360622"/>
    <lineage>
        <taxon>Eukaryota</taxon>
        <taxon>Viridiplantae</taxon>
        <taxon>Streptophyta</taxon>
        <taxon>Embryophyta</taxon>
        <taxon>Tracheophyta</taxon>
        <taxon>Spermatophyta</taxon>
        <taxon>Magnoliopsida</taxon>
        <taxon>eudicotyledons</taxon>
        <taxon>Gunneridae</taxon>
        <taxon>Pentapetalae</taxon>
        <taxon>asterids</taxon>
        <taxon>campanulids</taxon>
        <taxon>Apiales</taxon>
        <taxon>Apiaceae</taxon>
        <taxon>Apioideae</taxon>
        <taxon>apioid superclade</taxon>
        <taxon>Tordylieae</taxon>
        <taxon>Tordyliinae</taxon>
        <taxon>Heracleum</taxon>
    </lineage>
</organism>